<dbReference type="Proteomes" id="UP001246372">
    <property type="component" value="Unassembled WGS sequence"/>
</dbReference>
<evidence type="ECO:0000256" key="6">
    <source>
        <dbReference type="ARBA" id="ARBA00023136"/>
    </source>
</evidence>
<feature type="transmembrane region" description="Helical" evidence="7">
    <location>
        <begin position="46"/>
        <end position="70"/>
    </location>
</feature>
<keyword evidence="9" id="KW-1185">Reference proteome</keyword>
<organism evidence="8 9">
    <name type="scientific">Roseateles aquae</name>
    <dbReference type="NCBI Taxonomy" id="3077235"/>
    <lineage>
        <taxon>Bacteria</taxon>
        <taxon>Pseudomonadati</taxon>
        <taxon>Pseudomonadota</taxon>
        <taxon>Betaproteobacteria</taxon>
        <taxon>Burkholderiales</taxon>
        <taxon>Sphaerotilaceae</taxon>
        <taxon>Roseateles</taxon>
    </lineage>
</organism>
<dbReference type="InterPro" id="IPR050833">
    <property type="entry name" value="Poly_Biosynth_Transport"/>
</dbReference>
<feature type="transmembrane region" description="Helical" evidence="7">
    <location>
        <begin position="149"/>
        <end position="169"/>
    </location>
</feature>
<dbReference type="PANTHER" id="PTHR30250:SF10">
    <property type="entry name" value="LIPOPOLYSACCHARIDE BIOSYNTHESIS PROTEIN WZXC"/>
    <property type="match status" value="1"/>
</dbReference>
<feature type="transmembrane region" description="Helical" evidence="7">
    <location>
        <begin position="82"/>
        <end position="105"/>
    </location>
</feature>
<keyword evidence="3" id="KW-1003">Cell membrane</keyword>
<evidence type="ECO:0000256" key="7">
    <source>
        <dbReference type="SAM" id="Phobius"/>
    </source>
</evidence>
<dbReference type="RefSeq" id="WP_315648188.1">
    <property type="nucleotide sequence ID" value="NZ_JAVXZY010000001.1"/>
</dbReference>
<evidence type="ECO:0000313" key="8">
    <source>
        <dbReference type="EMBL" id="MDT8997930.1"/>
    </source>
</evidence>
<dbReference type="Pfam" id="PF13440">
    <property type="entry name" value="Polysacc_synt_3"/>
    <property type="match status" value="1"/>
</dbReference>
<feature type="transmembrane region" description="Helical" evidence="7">
    <location>
        <begin position="117"/>
        <end position="137"/>
    </location>
</feature>
<feature type="transmembrane region" description="Helical" evidence="7">
    <location>
        <begin position="418"/>
        <end position="438"/>
    </location>
</feature>
<feature type="transmembrane region" description="Helical" evidence="7">
    <location>
        <begin position="290"/>
        <end position="309"/>
    </location>
</feature>
<keyword evidence="4 7" id="KW-0812">Transmembrane</keyword>
<feature type="transmembrane region" description="Helical" evidence="7">
    <location>
        <begin position="386"/>
        <end position="406"/>
    </location>
</feature>
<feature type="transmembrane region" description="Helical" evidence="7">
    <location>
        <begin position="358"/>
        <end position="380"/>
    </location>
</feature>
<protein>
    <submittedName>
        <fullName evidence="8">Lipopolysaccharide biosynthesis protein</fullName>
    </submittedName>
</protein>
<dbReference type="EMBL" id="JAVXZY010000001">
    <property type="protein sequence ID" value="MDT8997930.1"/>
    <property type="molecule type" value="Genomic_DNA"/>
</dbReference>
<keyword evidence="5 7" id="KW-1133">Transmembrane helix</keyword>
<evidence type="ECO:0000256" key="2">
    <source>
        <dbReference type="ARBA" id="ARBA00007430"/>
    </source>
</evidence>
<reference evidence="8" key="1">
    <citation type="submission" date="2023-09" db="EMBL/GenBank/DDBJ databases">
        <title>Paucibacter sp. APW11 Genome sequencing and assembly.</title>
        <authorList>
            <person name="Kim I."/>
        </authorList>
    </citation>
    <scope>NUCLEOTIDE SEQUENCE</scope>
    <source>
        <strain evidence="8">APW11</strain>
    </source>
</reference>
<evidence type="ECO:0000313" key="9">
    <source>
        <dbReference type="Proteomes" id="UP001246372"/>
    </source>
</evidence>
<feature type="transmembrane region" description="Helical" evidence="7">
    <location>
        <begin position="20"/>
        <end position="40"/>
    </location>
</feature>
<evidence type="ECO:0000256" key="4">
    <source>
        <dbReference type="ARBA" id="ARBA00022692"/>
    </source>
</evidence>
<dbReference type="CDD" id="cd13127">
    <property type="entry name" value="MATE_tuaB_like"/>
    <property type="match status" value="1"/>
</dbReference>
<feature type="transmembrane region" description="Helical" evidence="7">
    <location>
        <begin position="205"/>
        <end position="227"/>
    </location>
</feature>
<comment type="caution">
    <text evidence="8">The sequence shown here is derived from an EMBL/GenBank/DDBJ whole genome shotgun (WGS) entry which is preliminary data.</text>
</comment>
<proteinExistence type="inferred from homology"/>
<name>A0ABU3P5T2_9BURK</name>
<feature type="transmembrane region" description="Helical" evidence="7">
    <location>
        <begin position="444"/>
        <end position="466"/>
    </location>
</feature>
<accession>A0ABU3P5T2</accession>
<evidence type="ECO:0000256" key="3">
    <source>
        <dbReference type="ARBA" id="ARBA00022475"/>
    </source>
</evidence>
<keyword evidence="6 7" id="KW-0472">Membrane</keyword>
<evidence type="ECO:0000256" key="1">
    <source>
        <dbReference type="ARBA" id="ARBA00004651"/>
    </source>
</evidence>
<evidence type="ECO:0000256" key="5">
    <source>
        <dbReference type="ARBA" id="ARBA00022989"/>
    </source>
</evidence>
<feature type="transmembrane region" description="Helical" evidence="7">
    <location>
        <begin position="321"/>
        <end position="337"/>
    </location>
</feature>
<comment type="similarity">
    <text evidence="2">Belongs to the polysaccharide synthase family.</text>
</comment>
<gene>
    <name evidence="8" type="ORF">RQP53_01430</name>
</gene>
<dbReference type="PANTHER" id="PTHR30250">
    <property type="entry name" value="PST FAMILY PREDICTED COLANIC ACID TRANSPORTER"/>
    <property type="match status" value="1"/>
</dbReference>
<comment type="subcellular location">
    <subcellularLocation>
        <location evidence="1">Cell membrane</location>
        <topology evidence="1">Multi-pass membrane protein</topology>
    </subcellularLocation>
</comment>
<sequence length="481" mass="51925">MSDGSLRTQVLSGLRWTAGARLVSQLFTWAMTLLVIRLLAPADYGLLAMANVFVAFLMLMSEIGLGLSIVQADKVDRQQLRQVFGLVISANALLFVLLVATAPLIASFFDEPRLAKVIWALALQFPLVALISLPRSLLERAMNFRTASVLEAASAVVSGVVVLVLAYTGHGVWSLVWGSLAGTALRAAGFMWLSPMHVSPSFSLAGMRHFVSFGGQVTLARMLWFFYSQMDTFLVGKLLGKEPLGVYSVSMHLAGLPVQRISSVLNQVAMPAFSRLQGDPDAAGAHFMTAARLMALLSFPISFAMSALAPELVAILMGDQWHSAVMPLQLLCLLMPLRMLSSMVPAAVQGMGHPKISVLNQLSACIVMPIAFVIGSHWGLFGVSMAWLIAFPLVLLGNLIRALPVLNLRVWQLASSQLPATVCATALWVASTALHPLIEQWPAFVRLCLLGAAGVAVYLLGTLLINRAGAVEAWQMLRKRK</sequence>